<dbReference type="EMBL" id="DOGS01000052">
    <property type="protein sequence ID" value="HBQ47709.1"/>
    <property type="molecule type" value="Genomic_DNA"/>
</dbReference>
<dbReference type="Pfam" id="PF03741">
    <property type="entry name" value="TerC"/>
    <property type="match status" value="2"/>
</dbReference>
<feature type="transmembrane region" description="Helical" evidence="1">
    <location>
        <begin position="89"/>
        <end position="108"/>
    </location>
</feature>
<organism evidence="3 5">
    <name type="scientific">Hyphomonas atlantica</name>
    <dbReference type="NCBI Taxonomy" id="1280948"/>
    <lineage>
        <taxon>Bacteria</taxon>
        <taxon>Pseudomonadati</taxon>
        <taxon>Pseudomonadota</taxon>
        <taxon>Alphaproteobacteria</taxon>
        <taxon>Hyphomonadales</taxon>
        <taxon>Hyphomonadaceae</taxon>
        <taxon>Hyphomonas</taxon>
    </lineage>
</organism>
<dbReference type="Proteomes" id="UP000259173">
    <property type="component" value="Unassembled WGS sequence"/>
</dbReference>
<proteinExistence type="predicted"/>
<keyword evidence="1" id="KW-1133">Transmembrane helix</keyword>
<reference evidence="4 5" key="1">
    <citation type="journal article" date="2018" name="Nat. Biotechnol.">
        <title>A standardized bacterial taxonomy based on genome phylogeny substantially revises the tree of life.</title>
        <authorList>
            <person name="Parks D.H."/>
            <person name="Chuvochina M."/>
            <person name="Waite D.W."/>
            <person name="Rinke C."/>
            <person name="Skarshewski A."/>
            <person name="Chaumeil P.A."/>
            <person name="Hugenholtz P."/>
        </authorList>
    </citation>
    <scope>NUCLEOTIDE SEQUENCE [LARGE SCALE GENOMIC DNA]</scope>
    <source>
        <strain evidence="3">UBA10378</strain>
        <strain evidence="2">UBA8557</strain>
    </source>
</reference>
<gene>
    <name evidence="2" type="ORF">DCG65_10565</name>
    <name evidence="3" type="ORF">DD728_02305</name>
</gene>
<accession>A0A353L1I4</accession>
<dbReference type="OrthoDB" id="9805314at2"/>
<sequence>MTEVFSVSGLFTLLMLLMLQAVLGFDNLLYISIESKRVGEEKAPMVRQWGIGLAVAFRIILLFIIVALFDALAEPLFGFHLTGFFEGEFTFQSLITLAGGAFIIYTAIKEITHLLTVDHIEHSEGGKAKSVMQAITLIVAMNLVFSFDSILSAMAIANVEVANIVSASGEVIDTFKGTVTDCKSALISTPIEGAVGCRPGKDYQVWLMAIAIIVSGIVMALMADAVAEFLKKNRMYEVLGLFILFLVGVLLVTEGAHLAHMKLFTFTIEAMSKSSFYLVIFVLVVTDIISTNYQKRLWRQREAELQAHGESESVVAAVDDEMDRKPPIFTGFRL</sequence>
<feature type="transmembrane region" description="Helical" evidence="1">
    <location>
        <begin position="6"/>
        <end position="29"/>
    </location>
</feature>
<feature type="transmembrane region" description="Helical" evidence="1">
    <location>
        <begin position="49"/>
        <end position="69"/>
    </location>
</feature>
<name>A0A353L1I4_9PROT</name>
<evidence type="ECO:0000313" key="5">
    <source>
        <dbReference type="Proteomes" id="UP000263957"/>
    </source>
</evidence>
<feature type="transmembrane region" description="Helical" evidence="1">
    <location>
        <begin position="134"/>
        <end position="157"/>
    </location>
</feature>
<keyword evidence="1" id="KW-0812">Transmembrane</keyword>
<protein>
    <submittedName>
        <fullName evidence="3">Tellurium resistance protein TerC</fullName>
    </submittedName>
</protein>
<evidence type="ECO:0000313" key="4">
    <source>
        <dbReference type="Proteomes" id="UP000259173"/>
    </source>
</evidence>
<dbReference type="GO" id="GO:0016020">
    <property type="term" value="C:membrane"/>
    <property type="evidence" value="ECO:0007669"/>
    <property type="project" value="InterPro"/>
</dbReference>
<comment type="caution">
    <text evidence="3">The sequence shown here is derived from an EMBL/GenBank/DDBJ whole genome shotgun (WGS) entry which is preliminary data.</text>
</comment>
<dbReference type="RefSeq" id="WP_051602657.1">
    <property type="nucleotide sequence ID" value="NZ_CAXPDQ010000006.1"/>
</dbReference>
<feature type="transmembrane region" description="Helical" evidence="1">
    <location>
        <begin position="205"/>
        <end position="226"/>
    </location>
</feature>
<feature type="transmembrane region" description="Helical" evidence="1">
    <location>
        <begin position="276"/>
        <end position="293"/>
    </location>
</feature>
<feature type="transmembrane region" description="Helical" evidence="1">
    <location>
        <begin position="238"/>
        <end position="256"/>
    </location>
</feature>
<keyword evidence="1" id="KW-0472">Membrane</keyword>
<dbReference type="AlphaFoldDB" id="A0A353L1I4"/>
<dbReference type="EMBL" id="DMBR01000320">
    <property type="protein sequence ID" value="HAE94995.1"/>
    <property type="molecule type" value="Genomic_DNA"/>
</dbReference>
<dbReference type="Proteomes" id="UP000263957">
    <property type="component" value="Unassembled WGS sequence"/>
</dbReference>
<evidence type="ECO:0000256" key="1">
    <source>
        <dbReference type="SAM" id="Phobius"/>
    </source>
</evidence>
<evidence type="ECO:0000313" key="3">
    <source>
        <dbReference type="EMBL" id="HBQ47709.1"/>
    </source>
</evidence>
<evidence type="ECO:0000313" key="2">
    <source>
        <dbReference type="EMBL" id="HAE94995.1"/>
    </source>
</evidence>
<dbReference type="InterPro" id="IPR005496">
    <property type="entry name" value="Integral_membrane_TerC"/>
</dbReference>